<dbReference type="PANTHER" id="PTHR43431:SF7">
    <property type="entry name" value="OXIDOREDUCTASE, SHORT CHAIN DEHYDROGENASE_REDUCTASE FAMILY (AFU_ORTHOLOGUE AFUA_5G14000)"/>
    <property type="match status" value="1"/>
</dbReference>
<dbReference type="Pfam" id="PF00106">
    <property type="entry name" value="adh_short"/>
    <property type="match status" value="1"/>
</dbReference>
<dbReference type="Proteomes" id="UP000018418">
    <property type="component" value="Unassembled WGS sequence"/>
</dbReference>
<dbReference type="STRING" id="396323.VH98_03395"/>
<evidence type="ECO:0000313" key="2">
    <source>
        <dbReference type="Proteomes" id="UP000018418"/>
    </source>
</evidence>
<organism evidence="1 2">
    <name type="scientific">Acinetobacter brisouii CIP 110357</name>
    <dbReference type="NCBI Taxonomy" id="1341683"/>
    <lineage>
        <taxon>Bacteria</taxon>
        <taxon>Pseudomonadati</taxon>
        <taxon>Pseudomonadota</taxon>
        <taxon>Gammaproteobacteria</taxon>
        <taxon>Moraxellales</taxon>
        <taxon>Moraxellaceae</taxon>
        <taxon>Acinetobacter</taxon>
    </lineage>
</organism>
<proteinExistence type="predicted"/>
<dbReference type="AlphaFoldDB" id="V2VN53"/>
<name>V2VN53_9GAMM</name>
<dbReference type="RefSeq" id="WP_004898304.1">
    <property type="nucleotide sequence ID" value="NZ_BBTI01000010.1"/>
</dbReference>
<sequence>MKNNIIIFGYGLGISRALAYRFGQEGYIVGLVARDKKKLEEQVLELRLANIDAHFFCSDLSQTENIPELIHQIKNQFGEIKNIHWNAFHDIEGDLLTLNPFDLTKSFHLRVSSYIATVQACMDDLKNNKGSILSTNGVFALDLNEVDLIAKEYAALSIAATSQYKTTNLLALSLKNSQVYVGQVIVNGFVEGTPGAESKLYTIAPKTVADQFWDLHQKKNQTTALCGRVLQVA</sequence>
<accession>V2VN53</accession>
<dbReference type="HOGENOM" id="CLU_010194_17_2_6"/>
<gene>
    <name evidence="1" type="ORF">P255_02734</name>
</gene>
<dbReference type="InterPro" id="IPR036291">
    <property type="entry name" value="NAD(P)-bd_dom_sf"/>
</dbReference>
<reference evidence="1 2" key="1">
    <citation type="submission" date="2013-10" db="EMBL/GenBank/DDBJ databases">
        <title>The Genome Sequence of Acinetobacter brisouii CIP 110357.</title>
        <authorList>
            <consortium name="The Broad Institute Genomics Platform"/>
            <consortium name="The Broad Institute Genome Sequencing Center for Infectious Disease"/>
            <person name="Cerqueira G."/>
            <person name="Feldgarden M."/>
            <person name="Courvalin P."/>
            <person name="Grillot-Courvalin C."/>
            <person name="Clermont D."/>
            <person name="Rocha E."/>
            <person name="Yoon E.-J."/>
            <person name="Nemec A."/>
            <person name="Young S.K."/>
            <person name="Zeng Q."/>
            <person name="Gargeya S."/>
            <person name="Fitzgerald M."/>
            <person name="Abouelleil A."/>
            <person name="Alvarado L."/>
            <person name="Berlin A.M."/>
            <person name="Chapman S.B."/>
            <person name="Gainer-Dewar J."/>
            <person name="Goldberg J."/>
            <person name="Gnerre S."/>
            <person name="Griggs A."/>
            <person name="Gujja S."/>
            <person name="Hansen M."/>
            <person name="Howarth C."/>
            <person name="Imamovic A."/>
            <person name="Ireland A."/>
            <person name="Larimer J."/>
            <person name="McCowan C."/>
            <person name="Murphy C."/>
            <person name="Pearson M."/>
            <person name="Poon T.W."/>
            <person name="Priest M."/>
            <person name="Roberts A."/>
            <person name="Saif S."/>
            <person name="Shea T."/>
            <person name="Sykes S."/>
            <person name="Wortman J."/>
            <person name="Nusbaum C."/>
            <person name="Birren B."/>
        </authorList>
    </citation>
    <scope>NUCLEOTIDE SEQUENCE [LARGE SCALE GENOMIC DNA]</scope>
    <source>
        <strain evidence="1 2">CIP 110357</strain>
    </source>
</reference>
<dbReference type="OrthoDB" id="5513072at2"/>
<dbReference type="PANTHER" id="PTHR43431">
    <property type="entry name" value="OXIDOREDUCTASE, SHORT CHAIN DEHYDROGENASE/REDUCTASE FAMILY (AFU_ORTHOLOGUE AFUA_5G14000)"/>
    <property type="match status" value="1"/>
</dbReference>
<dbReference type="InterPro" id="IPR002347">
    <property type="entry name" value="SDR_fam"/>
</dbReference>
<evidence type="ECO:0008006" key="3">
    <source>
        <dbReference type="Google" id="ProtNLM"/>
    </source>
</evidence>
<comment type="caution">
    <text evidence="1">The sequence shown here is derived from an EMBL/GenBank/DDBJ whole genome shotgun (WGS) entry which is preliminary data.</text>
</comment>
<keyword evidence="2" id="KW-1185">Reference proteome</keyword>
<evidence type="ECO:0000313" key="1">
    <source>
        <dbReference type="EMBL" id="ESK49159.1"/>
    </source>
</evidence>
<dbReference type="PATRIC" id="fig|1341683.3.peg.2700"/>
<dbReference type="Gene3D" id="3.40.50.720">
    <property type="entry name" value="NAD(P)-binding Rossmann-like Domain"/>
    <property type="match status" value="1"/>
</dbReference>
<protein>
    <recommendedName>
        <fullName evidence="3">Short-chain dehydrogenase/reductase SDR</fullName>
    </recommendedName>
</protein>
<dbReference type="EMBL" id="AYEU01000010">
    <property type="protein sequence ID" value="ESK49159.1"/>
    <property type="molecule type" value="Genomic_DNA"/>
</dbReference>
<dbReference type="SUPFAM" id="SSF51735">
    <property type="entry name" value="NAD(P)-binding Rossmann-fold domains"/>
    <property type="match status" value="1"/>
</dbReference>